<comment type="subcellular location">
    <subcellularLocation>
        <location evidence="3">Chromosome</location>
    </subcellularLocation>
    <subcellularLocation>
        <location evidence="2">Nucleus</location>
    </subcellularLocation>
</comment>
<evidence type="ECO:0000256" key="17">
    <source>
        <dbReference type="ARBA" id="ARBA00046341"/>
    </source>
</evidence>
<dbReference type="GO" id="GO:0008270">
    <property type="term" value="F:zinc ion binding"/>
    <property type="evidence" value="ECO:0007669"/>
    <property type="project" value="UniProtKB-UniRule"/>
</dbReference>
<sequence>MAAAETDREVPSALCSEFLQFSAKDTAAKWLQANDLPKEVYQHLARYVPKIYCLGPNLNPQSEDLLAQLLLQAPLEWYLCGEEPSTGLAKLEQNNQPSQLCGHVFKVGEPTYSCRECAADPTCVLCMQCFLGSVHKEHRYRMTTSGGGGFCDCGDTEAWKKGPYCQKHEPNISDSLQEDPLANLSADMIARTYNIFSIILKYAVDMLTWDKEDELPQGLEPPYRGDTYYCMLFNDEVHTYEQVIYTLQKAVNCTQKEAVSFATTVDRDGRKSVRFGDFQFCEQAKSVIVRNTSRQTKPLRVQVMHSSVVAHQCFALKALAWLGHIIRYSDALRRILCQVGLQKGPEGENSSLVDTLMLCDSKMWKGARNVYHQLFMSSLLMDLKYKKLFAIHTCSPHIPSLFCLFFLSSACPSDYVKDDHDREFSITDLSVQMFTVPSLARMLITEENLMTTIIRTFVDHLRHRDLQGRFQFERYTAQQAFKFRRVQSLIGDLKYVLISCPTEWTDKLREKFLEGLDGFLELLKCMQGMDPVVRQVGQHIEMEPEWEAAFTLQMKLTHIISMMQEWCASDERVLIEAYKKCLTALTHCHSGFTDGEQPITLSMCGHSVDTIRYCVSQEKVSIHLPVSRLLAGLHVLLSKTEVAYRFPEQLPLSELSPPMLIEHPLRCLVLCAQVHAGMWRRNGFSLVNQIYYYHNVKCRVEMFDKDLMMLQAGASMMDPNHFLMIVLSRFELFHIFSSADCRKRYNRENANKDVVQQNSTLIEEMLHLIMMVVGERFASGIGQVENSDELKREIVHQLCIRPMAHSELVKALPENENKETGMERVIDSVASFKKPGVTGRGLYELRPECAKQFNLYFYHYSRADQSKAEEAQRKLKRQNGEDSALPPPALPPFCPLFASLVNILQCDVLLGMLGAVLQWAVEPSGGHWSESMLQRVLHLIGMALLEEQQQLESSCEDNEVTFNFTLKISRPGEAPSNTPSVLALLETLQNAPHLEVHKDIIRWILKWLYLHCVFLQTVRDKDKAERKRKAEMARLRREKIMAQMSEMQRHFINENKELFQQSLEELDASTSTSQDHSPSSWDSALVCVGPRRWRAGGGERRQVVTCILCQEEQEIRSDGRAMVLAAFVQRSTVMSKNRRRPPHNPGKDYDPLFMHPDLSFGTHTGSCGHIMHSHCWQRYFEAVQAKEQRRQQRLRVHTSYDVENGEFLCPLCECLSNTVIPLLSEQPGLSQWLNTTSQQIKTLHAAHRKAKSASNDVFLCFCRNPYSSSIKEMLTTFGTATYKVGLKVHPNEQDPRVPIMCWGSCAYTIQSIERLLVDEEKPLFGSLPCRQDDCLSSLARFGSACWTVSCLSTVQTHFIRLLAALVPNPQVENSPCLLDVDMFHLLVSLVLSYSAVHCLDSSGLSVDAAQLHFFHLVTVAHLVQILLTSVPVELTMDQESGGVEREEEESVCLFYNILKTHLGSSLPEMSSGWHLWRCVKASILPYLRGAALFFHHLNGVPTPPELHALGAGEWEALCTYLCLPSNLLQLYYNYQDVLKPLVKGFPRESNKLIELPEDYSALINQASSFTCPKSGGDKSRAPTLCLVCGTMLCSQSYCCQTELEGEDVGACTAHTFACGAGVGLFLRVRESQVLLLAGKTKGCFYAPPYLDDYGETDQGLRRGNPLHLCRERYRKIQKLWRQHSITEEIGHAQEANQTLVGIDWQHL</sequence>
<keyword evidence="7" id="KW-0597">Phosphoprotein</keyword>
<dbReference type="EC" id="2.3.2.27" evidence="19"/>
<evidence type="ECO:0000256" key="4">
    <source>
        <dbReference type="ARBA" id="ARBA00004906"/>
    </source>
</evidence>
<keyword evidence="15" id="KW-0175">Coiled coil</keyword>
<dbReference type="GO" id="GO:0061630">
    <property type="term" value="F:ubiquitin protein ligase activity"/>
    <property type="evidence" value="ECO:0007669"/>
    <property type="project" value="UniProtKB-UniRule"/>
</dbReference>
<keyword evidence="11 19" id="KW-0833">Ubl conjugation pathway</keyword>
<dbReference type="SUPFAM" id="SSF46785">
    <property type="entry name" value="Winged helix' DNA-binding domain"/>
    <property type="match status" value="1"/>
</dbReference>
<feature type="zinc finger region" description="UBR-type" evidence="18">
    <location>
        <begin position="99"/>
        <end position="170"/>
    </location>
</feature>
<keyword evidence="8 19" id="KW-0808">Transferase</keyword>
<dbReference type="GO" id="GO:0000151">
    <property type="term" value="C:ubiquitin ligase complex"/>
    <property type="evidence" value="ECO:0007669"/>
    <property type="project" value="TreeGrafter"/>
</dbReference>
<keyword evidence="16" id="KW-0539">Nucleus</keyword>
<evidence type="ECO:0000256" key="14">
    <source>
        <dbReference type="ARBA" id="ARBA00022990"/>
    </source>
</evidence>
<evidence type="ECO:0000256" key="2">
    <source>
        <dbReference type="ARBA" id="ARBA00004123"/>
    </source>
</evidence>
<evidence type="ECO:0000259" key="20">
    <source>
        <dbReference type="PROSITE" id="PS51157"/>
    </source>
</evidence>
<dbReference type="Ensembl" id="ENSAMXT00005021490.1">
    <property type="protein sequence ID" value="ENSAMXP00005019440.1"/>
    <property type="gene ID" value="ENSAMXG00005008587.1"/>
</dbReference>
<dbReference type="InterPro" id="IPR036390">
    <property type="entry name" value="WH_DNA-bd_sf"/>
</dbReference>
<dbReference type="InterPro" id="IPR003126">
    <property type="entry name" value="Znf_UBR"/>
</dbReference>
<evidence type="ECO:0000256" key="1">
    <source>
        <dbReference type="ARBA" id="ARBA00000900"/>
    </source>
</evidence>
<evidence type="ECO:0000256" key="5">
    <source>
        <dbReference type="ARBA" id="ARBA00022454"/>
    </source>
</evidence>
<evidence type="ECO:0000256" key="16">
    <source>
        <dbReference type="ARBA" id="ARBA00023242"/>
    </source>
</evidence>
<dbReference type="SMART" id="SM00396">
    <property type="entry name" value="ZnF_UBR1"/>
    <property type="match status" value="1"/>
</dbReference>
<evidence type="ECO:0000256" key="6">
    <source>
        <dbReference type="ARBA" id="ARBA00022499"/>
    </source>
</evidence>
<keyword evidence="13" id="KW-0832">Ubl conjugation</keyword>
<comment type="catalytic activity">
    <reaction evidence="1 19">
        <text>S-ubiquitinyl-[E2 ubiquitin-conjugating enzyme]-L-cysteine + [acceptor protein]-L-lysine = [E2 ubiquitin-conjugating enzyme]-L-cysteine + N(6)-ubiquitinyl-[acceptor protein]-L-lysine.</text>
        <dbReference type="EC" id="2.3.2.27"/>
    </reaction>
</comment>
<dbReference type="PANTHER" id="PTHR21497:SF28">
    <property type="entry name" value="E3 UBIQUITIN-PROTEIN LIGASE UBR2"/>
    <property type="match status" value="1"/>
</dbReference>
<dbReference type="GO" id="GO:0005634">
    <property type="term" value="C:nucleus"/>
    <property type="evidence" value="ECO:0007669"/>
    <property type="project" value="UniProtKB-SubCell"/>
</dbReference>
<dbReference type="Gene3D" id="1.10.10.2670">
    <property type="entry name" value="E3 ubiquitin-protein ligase"/>
    <property type="match status" value="1"/>
</dbReference>
<comment type="function">
    <text evidence="19">Ubiquitin ligase protein which is a component of the N-end rule pathway. Recognizes and binds to proteins bearing specific N-terminal residues that are destabilizing according to the N-end rule, leading to their ubiquitination and subsequent degradation.</text>
</comment>
<evidence type="ECO:0000256" key="9">
    <source>
        <dbReference type="ARBA" id="ARBA00022723"/>
    </source>
</evidence>
<keyword evidence="12 19" id="KW-0862">Zinc</keyword>
<dbReference type="GO" id="GO:0005737">
    <property type="term" value="C:cytoplasm"/>
    <property type="evidence" value="ECO:0007669"/>
    <property type="project" value="TreeGrafter"/>
</dbReference>
<evidence type="ECO:0000256" key="13">
    <source>
        <dbReference type="ARBA" id="ARBA00022843"/>
    </source>
</evidence>
<keyword evidence="5" id="KW-0158">Chromosome</keyword>
<dbReference type="GO" id="GO:0005694">
    <property type="term" value="C:chromosome"/>
    <property type="evidence" value="ECO:0007669"/>
    <property type="project" value="UniProtKB-SubCell"/>
</dbReference>
<evidence type="ECO:0000256" key="15">
    <source>
        <dbReference type="ARBA" id="ARBA00023054"/>
    </source>
</evidence>
<evidence type="ECO:0000313" key="22">
    <source>
        <dbReference type="Proteomes" id="UP000694621"/>
    </source>
</evidence>
<keyword evidence="9 19" id="KW-0479">Metal-binding</keyword>
<evidence type="ECO:0000256" key="3">
    <source>
        <dbReference type="ARBA" id="ARBA00004286"/>
    </source>
</evidence>
<dbReference type="Pfam" id="PF22960">
    <property type="entry name" value="WHD_UBR1"/>
    <property type="match status" value="1"/>
</dbReference>
<dbReference type="InterPro" id="IPR003769">
    <property type="entry name" value="ClpS_core"/>
</dbReference>
<evidence type="ECO:0000256" key="10">
    <source>
        <dbReference type="ARBA" id="ARBA00022771"/>
    </source>
</evidence>
<evidence type="ECO:0000313" key="21">
    <source>
        <dbReference type="Ensembl" id="ENSAMXP00005019440.1"/>
    </source>
</evidence>
<dbReference type="PANTHER" id="PTHR21497">
    <property type="entry name" value="UBIQUITIN LIGASE E3 ALPHA-RELATED"/>
    <property type="match status" value="1"/>
</dbReference>
<dbReference type="PROSITE" id="PS51157">
    <property type="entry name" value="ZF_UBR"/>
    <property type="match status" value="1"/>
</dbReference>
<dbReference type="FunFam" id="3.30.1390.10:FF:000003">
    <property type="entry name" value="E3 ubiquitin-protein ligase UBR2 isoform X1"/>
    <property type="match status" value="1"/>
</dbReference>
<evidence type="ECO:0000256" key="19">
    <source>
        <dbReference type="RuleBase" id="RU366018"/>
    </source>
</evidence>
<dbReference type="SUPFAM" id="SSF54736">
    <property type="entry name" value="ClpS-like"/>
    <property type="match status" value="1"/>
</dbReference>
<dbReference type="InterPro" id="IPR042065">
    <property type="entry name" value="E3_ELL-like"/>
</dbReference>
<dbReference type="InterPro" id="IPR047508">
    <property type="entry name" value="UBR-box_UBR2"/>
</dbReference>
<dbReference type="Proteomes" id="UP000694621">
    <property type="component" value="Unplaced"/>
</dbReference>
<feature type="domain" description="UBR-type" evidence="20">
    <location>
        <begin position="99"/>
        <end position="170"/>
    </location>
</feature>
<name>A0A8B9I1T4_ASTMX</name>
<proteinExistence type="inferred from homology"/>
<evidence type="ECO:0000256" key="8">
    <source>
        <dbReference type="ARBA" id="ARBA00022679"/>
    </source>
</evidence>
<reference evidence="21" key="1">
    <citation type="submission" date="2025-08" db="UniProtKB">
        <authorList>
            <consortium name="Ensembl"/>
        </authorList>
    </citation>
    <scope>IDENTIFICATION</scope>
</reference>
<evidence type="ECO:0000256" key="18">
    <source>
        <dbReference type="PROSITE-ProRule" id="PRU00508"/>
    </source>
</evidence>
<dbReference type="Pfam" id="PF18995">
    <property type="entry name" value="PRT6_C"/>
    <property type="match status" value="1"/>
</dbReference>
<dbReference type="GO" id="GO:0071596">
    <property type="term" value="P:ubiquitin-dependent protein catabolic process via the N-end rule pathway"/>
    <property type="evidence" value="ECO:0007669"/>
    <property type="project" value="UniProtKB-UniRule"/>
</dbReference>
<accession>A0A8B9I1T4</accession>
<keyword evidence="14" id="KW-0007">Acetylation</keyword>
<dbReference type="InterPro" id="IPR014719">
    <property type="entry name" value="Ribosomal_bL12_C/ClpS-like"/>
</dbReference>
<dbReference type="InterPro" id="IPR039164">
    <property type="entry name" value="UBR1-like"/>
</dbReference>
<comment type="pathway">
    <text evidence="4 19">Protein modification; protein ubiquitination.</text>
</comment>
<dbReference type="Gene3D" id="2.10.110.30">
    <property type="match status" value="1"/>
</dbReference>
<evidence type="ECO:0000256" key="7">
    <source>
        <dbReference type="ARBA" id="ARBA00022553"/>
    </source>
</evidence>
<dbReference type="Gene3D" id="3.30.1390.10">
    <property type="match status" value="1"/>
</dbReference>
<dbReference type="Pfam" id="PF02207">
    <property type="entry name" value="zf-UBR"/>
    <property type="match status" value="1"/>
</dbReference>
<evidence type="ECO:0000256" key="12">
    <source>
        <dbReference type="ARBA" id="ARBA00022833"/>
    </source>
</evidence>
<protein>
    <recommendedName>
        <fullName evidence="19">E3 ubiquitin-protein ligase</fullName>
        <ecNumber evidence="19">2.3.2.27</ecNumber>
    </recommendedName>
</protein>
<dbReference type="CDD" id="cd19679">
    <property type="entry name" value="UBR-box_UBR2"/>
    <property type="match status" value="1"/>
</dbReference>
<dbReference type="Pfam" id="PF02617">
    <property type="entry name" value="ClpS"/>
    <property type="match status" value="1"/>
</dbReference>
<dbReference type="InterPro" id="IPR055194">
    <property type="entry name" value="UBR1-like_WH"/>
</dbReference>
<comment type="similarity">
    <text evidence="17 19">Belongs to the E3 ubiquitin-protein ligase UBR1-like family.</text>
</comment>
<keyword evidence="6" id="KW-1017">Isopeptide bond</keyword>
<dbReference type="UniPathway" id="UPA00143"/>
<dbReference type="FunFam" id="2.10.110.30:FF:000001">
    <property type="entry name" value="E3 ubiquitin-protein ligase UBR2 isoform 1"/>
    <property type="match status" value="1"/>
</dbReference>
<organism evidence="21 22">
    <name type="scientific">Astyanax mexicanus</name>
    <name type="common">Blind cave fish</name>
    <name type="synonym">Astyanax fasciatus mexicanus</name>
    <dbReference type="NCBI Taxonomy" id="7994"/>
    <lineage>
        <taxon>Eukaryota</taxon>
        <taxon>Metazoa</taxon>
        <taxon>Chordata</taxon>
        <taxon>Craniata</taxon>
        <taxon>Vertebrata</taxon>
        <taxon>Euteleostomi</taxon>
        <taxon>Actinopterygii</taxon>
        <taxon>Neopterygii</taxon>
        <taxon>Teleostei</taxon>
        <taxon>Ostariophysi</taxon>
        <taxon>Characiformes</taxon>
        <taxon>Characoidei</taxon>
        <taxon>Acestrorhamphidae</taxon>
        <taxon>Acestrorhamphinae</taxon>
        <taxon>Astyanax</taxon>
    </lineage>
</organism>
<dbReference type="InterPro" id="IPR044046">
    <property type="entry name" value="E3_ligase_UBR-like_C"/>
</dbReference>
<dbReference type="GO" id="GO:0016567">
    <property type="term" value="P:protein ubiquitination"/>
    <property type="evidence" value="ECO:0007669"/>
    <property type="project" value="UniProtKB-UniRule"/>
</dbReference>
<keyword evidence="10 19" id="KW-0863">Zinc-finger</keyword>
<evidence type="ECO:0000256" key="11">
    <source>
        <dbReference type="ARBA" id="ARBA00022786"/>
    </source>
</evidence>
<dbReference type="FunFam" id="1.10.10.2670:FF:000001">
    <property type="entry name" value="E3 ubiquitin-protein ligase UBR2 isoform X1"/>
    <property type="match status" value="1"/>
</dbReference>